<dbReference type="InterPro" id="IPR051002">
    <property type="entry name" value="UBA_autophagy_assoc_protein"/>
</dbReference>
<reference evidence="5" key="1">
    <citation type="submission" date="2025-08" db="UniProtKB">
        <authorList>
            <consortium name="Ensembl"/>
        </authorList>
    </citation>
    <scope>IDENTIFICATION</scope>
</reference>
<dbReference type="Proteomes" id="UP000261600">
    <property type="component" value="Unplaced"/>
</dbReference>
<evidence type="ECO:0000259" key="4">
    <source>
        <dbReference type="Pfam" id="PF17751"/>
    </source>
</evidence>
<dbReference type="OrthoDB" id="10015001at2759"/>
<feature type="coiled-coil region" evidence="2">
    <location>
        <begin position="494"/>
        <end position="521"/>
    </location>
</feature>
<evidence type="ECO:0000256" key="2">
    <source>
        <dbReference type="SAM" id="Coils"/>
    </source>
</evidence>
<organism evidence="5 6">
    <name type="scientific">Monopterus albus</name>
    <name type="common">Swamp eel</name>
    <dbReference type="NCBI Taxonomy" id="43700"/>
    <lineage>
        <taxon>Eukaryota</taxon>
        <taxon>Metazoa</taxon>
        <taxon>Chordata</taxon>
        <taxon>Craniata</taxon>
        <taxon>Vertebrata</taxon>
        <taxon>Euteleostomi</taxon>
        <taxon>Actinopterygii</taxon>
        <taxon>Neopterygii</taxon>
        <taxon>Teleostei</taxon>
        <taxon>Neoteleostei</taxon>
        <taxon>Acanthomorphata</taxon>
        <taxon>Anabantaria</taxon>
        <taxon>Synbranchiformes</taxon>
        <taxon>Synbranchidae</taxon>
        <taxon>Monopterus</taxon>
    </lineage>
</organism>
<feature type="compositionally biased region" description="Basic and acidic residues" evidence="3">
    <location>
        <begin position="383"/>
        <end position="394"/>
    </location>
</feature>
<dbReference type="PANTHER" id="PTHR31915:SF10">
    <property type="entry name" value="CALCIUM-BINDING AND COILED-COIL DOMAIN 2"/>
    <property type="match status" value="1"/>
</dbReference>
<feature type="region of interest" description="Disordered" evidence="3">
    <location>
        <begin position="383"/>
        <end position="405"/>
    </location>
</feature>
<dbReference type="CTD" id="10241"/>
<dbReference type="Gene3D" id="2.60.40.2840">
    <property type="match status" value="1"/>
</dbReference>
<feature type="region of interest" description="Disordered" evidence="3">
    <location>
        <begin position="1"/>
        <end position="37"/>
    </location>
</feature>
<feature type="compositionally biased region" description="Low complexity" evidence="3">
    <location>
        <begin position="270"/>
        <end position="284"/>
    </location>
</feature>
<dbReference type="GeneID" id="109962741"/>
<name>A0A3Q3JUQ1_MONAL</name>
<feature type="domain" description="SKICH" evidence="4">
    <location>
        <begin position="56"/>
        <end position="159"/>
    </location>
</feature>
<dbReference type="InterPro" id="IPR041611">
    <property type="entry name" value="SKICH"/>
</dbReference>
<dbReference type="AlphaFoldDB" id="A0A3Q3JUQ1"/>
<evidence type="ECO:0000313" key="6">
    <source>
        <dbReference type="Proteomes" id="UP000261600"/>
    </source>
</evidence>
<dbReference type="Gene3D" id="1.10.287.1490">
    <property type="match status" value="1"/>
</dbReference>
<evidence type="ECO:0000313" key="5">
    <source>
        <dbReference type="Ensembl" id="ENSMALP00000020360.1"/>
    </source>
</evidence>
<feature type="compositionally biased region" description="Polar residues" evidence="3">
    <location>
        <begin position="526"/>
        <end position="550"/>
    </location>
</feature>
<dbReference type="Pfam" id="PF17751">
    <property type="entry name" value="SKICH"/>
    <property type="match status" value="1"/>
</dbReference>
<keyword evidence="6" id="KW-1185">Reference proteome</keyword>
<feature type="region of interest" description="Disordered" evidence="3">
    <location>
        <begin position="524"/>
        <end position="550"/>
    </location>
</feature>
<sequence length="620" mass="71156">MSEEHVKAAKHCQRKRSDSELRRPAKSDSKHLNMESPPEAAAVAAADCSARTYSQVVFIDIPHSYPPSTPITCGYTLTEPYQAHHKDWVGIFKVGWSTAKDYHTFVWAKHSVDVTGQEPVTKQAIFKDYYLPKDEMEFYQFCYIDSAGQVRGASTPFCFKNPEEQSLENSPEDDLLVITTQEQVERSVHEKAELQKMLDQMRKENETLKSALQMEQQEVASLKGQNQQTEKEKSELVKELDQVKEKNGNLEGALKQQLQEINHLKEMALQQQQSATEQTNQSQSLSLDGISNQNETRVREKYDRALTKINKLKEEGKELKEKNDVQSEEISKLNSRLKEAERELLKTKDSIQLLQVDLQSSEKEKERLSAELERLTHNMDEVKRENQELSRRLSQEIPPGTSDEDLKAQYKSLVSQLKDTQAKLAAEKDESRNVKTRAEHLDRDLMEIREQLVNVATSLDEERRKSSKYELQLREACAAIADKDTIIESNAHRIRLVKREKEETDRENQNLQSDIAGLRRALDASGDSTHVQPGDTSSNQDWQQQETPEQATNLYDSIGSSAVAEEDCLVCRHCQERFPGITQDELEQHEQCHRVCPFCTMICDTMEQAVFEDHVYSHEL</sequence>
<accession>A0A3Q3JUQ1</accession>
<dbReference type="PANTHER" id="PTHR31915">
    <property type="entry name" value="SKICH DOMAIN-CONTAINING PROTEIN"/>
    <property type="match status" value="1"/>
</dbReference>
<protein>
    <recommendedName>
        <fullName evidence="4">SKICH domain-containing protein</fullName>
    </recommendedName>
</protein>
<keyword evidence="1 2" id="KW-0175">Coiled coil</keyword>
<feature type="region of interest" description="Disordered" evidence="3">
    <location>
        <begin position="269"/>
        <end position="292"/>
    </location>
</feature>
<reference evidence="5" key="2">
    <citation type="submission" date="2025-09" db="UniProtKB">
        <authorList>
            <consortium name="Ensembl"/>
        </authorList>
    </citation>
    <scope>IDENTIFICATION</scope>
</reference>
<feature type="compositionally biased region" description="Basic and acidic residues" evidence="3">
    <location>
        <begin position="15"/>
        <end position="33"/>
    </location>
</feature>
<dbReference type="KEGG" id="malb:109962741"/>
<dbReference type="Ensembl" id="ENSMALT00000020759.1">
    <property type="protein sequence ID" value="ENSMALP00000020360.1"/>
    <property type="gene ID" value="ENSMALG00000014232.1"/>
</dbReference>
<dbReference type="STRING" id="43700.ENSMALP00000020360"/>
<evidence type="ECO:0000256" key="3">
    <source>
        <dbReference type="SAM" id="MobiDB-lite"/>
    </source>
</evidence>
<dbReference type="RefSeq" id="XP_020460371.1">
    <property type="nucleotide sequence ID" value="XM_020604715.1"/>
</dbReference>
<evidence type="ECO:0000256" key="1">
    <source>
        <dbReference type="ARBA" id="ARBA00023054"/>
    </source>
</evidence>
<proteinExistence type="predicted"/>